<accession>A0A264W1Q9</accession>
<dbReference type="OrthoDB" id="9810952at2"/>
<keyword evidence="3" id="KW-1003">Cell membrane</keyword>
<dbReference type="InterPro" id="IPR003445">
    <property type="entry name" value="Cat_transpt"/>
</dbReference>
<feature type="transmembrane region" description="Helical" evidence="10">
    <location>
        <begin position="379"/>
        <end position="400"/>
    </location>
</feature>
<dbReference type="AlphaFoldDB" id="A0A264W1Q9"/>
<protein>
    <submittedName>
        <fullName evidence="11">Ktr system potassium transporter B</fullName>
    </submittedName>
</protein>
<evidence type="ECO:0000313" key="12">
    <source>
        <dbReference type="Proteomes" id="UP000217065"/>
    </source>
</evidence>
<dbReference type="GO" id="GO:0005886">
    <property type="term" value="C:plasma membrane"/>
    <property type="evidence" value="ECO:0007669"/>
    <property type="project" value="UniProtKB-SubCell"/>
</dbReference>
<gene>
    <name evidence="11" type="ORF">CF394_09785</name>
</gene>
<dbReference type="Pfam" id="PF02386">
    <property type="entry name" value="TrkH"/>
    <property type="match status" value="1"/>
</dbReference>
<keyword evidence="12" id="KW-1185">Reference proteome</keyword>
<dbReference type="InterPro" id="IPR004772">
    <property type="entry name" value="TrkH"/>
</dbReference>
<dbReference type="PANTHER" id="PTHR32024:SF1">
    <property type="entry name" value="KTR SYSTEM POTASSIUM UPTAKE PROTEIN B"/>
    <property type="match status" value="1"/>
</dbReference>
<comment type="subcellular location">
    <subcellularLocation>
        <location evidence="1">Cell membrane</location>
        <topology evidence="1">Multi-pass membrane protein</topology>
    </subcellularLocation>
</comment>
<organism evidence="11 12">
    <name type="scientific">Tetzosporium hominis</name>
    <dbReference type="NCBI Taxonomy" id="2020506"/>
    <lineage>
        <taxon>Bacteria</taxon>
        <taxon>Bacillati</taxon>
        <taxon>Bacillota</taxon>
        <taxon>Bacilli</taxon>
        <taxon>Bacillales</taxon>
        <taxon>Caryophanaceae</taxon>
        <taxon>Tetzosporium</taxon>
    </lineage>
</organism>
<evidence type="ECO:0000256" key="3">
    <source>
        <dbReference type="ARBA" id="ARBA00022475"/>
    </source>
</evidence>
<keyword evidence="7 10" id="KW-1133">Transmembrane helix</keyword>
<evidence type="ECO:0000256" key="2">
    <source>
        <dbReference type="ARBA" id="ARBA00022448"/>
    </source>
</evidence>
<dbReference type="EMBL" id="NOKQ01000220">
    <property type="protein sequence ID" value="OZS77501.1"/>
    <property type="molecule type" value="Genomic_DNA"/>
</dbReference>
<dbReference type="NCBIfam" id="TIGR00933">
    <property type="entry name" value="2a38"/>
    <property type="match status" value="1"/>
</dbReference>
<dbReference type="GO" id="GO:0015379">
    <property type="term" value="F:potassium:chloride symporter activity"/>
    <property type="evidence" value="ECO:0007669"/>
    <property type="project" value="InterPro"/>
</dbReference>
<reference evidence="11 12" key="1">
    <citation type="submission" date="2017-07" db="EMBL/GenBank/DDBJ databases">
        <title>Tetzosporium hominis gen.nov. sp.nov.</title>
        <authorList>
            <person name="Tetz G."/>
            <person name="Tetz V."/>
        </authorList>
    </citation>
    <scope>NUCLEOTIDE SEQUENCE [LARGE SCALE GENOMIC DNA]</scope>
    <source>
        <strain evidence="11 12">VT-49</strain>
    </source>
</reference>
<feature type="transmembrane region" description="Helical" evidence="10">
    <location>
        <begin position="192"/>
        <end position="210"/>
    </location>
</feature>
<dbReference type="RefSeq" id="WP_094943329.1">
    <property type="nucleotide sequence ID" value="NZ_NOKQ01000220.1"/>
</dbReference>
<feature type="transmembrane region" description="Helical" evidence="10">
    <location>
        <begin position="230"/>
        <end position="248"/>
    </location>
</feature>
<evidence type="ECO:0000256" key="6">
    <source>
        <dbReference type="ARBA" id="ARBA00022958"/>
    </source>
</evidence>
<evidence type="ECO:0000256" key="1">
    <source>
        <dbReference type="ARBA" id="ARBA00004651"/>
    </source>
</evidence>
<keyword evidence="8" id="KW-0406">Ion transport</keyword>
<feature type="transmembrane region" description="Helical" evidence="10">
    <location>
        <begin position="406"/>
        <end position="427"/>
    </location>
</feature>
<feature type="transmembrane region" description="Helical" evidence="10">
    <location>
        <begin position="77"/>
        <end position="101"/>
    </location>
</feature>
<evidence type="ECO:0000256" key="5">
    <source>
        <dbReference type="ARBA" id="ARBA00022692"/>
    </source>
</evidence>
<dbReference type="Proteomes" id="UP000217065">
    <property type="component" value="Unassembled WGS sequence"/>
</dbReference>
<sequence length="444" mass="49289">MNQIWRYFRVTDYSPAAVIALSFLLTIFIGTILLSLPIAHVGDLRFIDALFFATSATTVTGLGVADTASTFTLFGEIVLMFLMQFGGIGLMTFSVAILVILKKKISLKQRLFIRDSYNQPAVGGMVRLTRSILIFVFTVQAIAFVLLTFHWSQRFSLGEASYLAAFHVISAFNNAGFSLFPDNLIGFQQDPFTLLLISSLFIIGGIGFIVVLEVFQKKRFRDWSLHTKLMIYGTLILNGVAMILFFLLEFRNPQTLASLSAVDQWANAYFAAVTPRTAGFNTLDYSQITDSSLMLTLLLMFIGGGTASTASGIKLTTFIVLFLATLAFFRNDEEPFIFGRTIKKEVVMRSFAITVISMFTIGLLFFFVTISEKLDFDPLLFEVVSAFGTVGLSMGVTAGLSDAGKLLICIGMFIGRIGPLTLFFLLARPKDRHFRYAYDQVYTG</sequence>
<feature type="transmembrane region" description="Helical" evidence="10">
    <location>
        <begin position="293"/>
        <end position="326"/>
    </location>
</feature>
<proteinExistence type="predicted"/>
<dbReference type="PANTHER" id="PTHR32024">
    <property type="entry name" value="TRK SYSTEM POTASSIUM UPTAKE PROTEIN TRKG-RELATED"/>
    <property type="match status" value="1"/>
</dbReference>
<evidence type="ECO:0000256" key="9">
    <source>
        <dbReference type="ARBA" id="ARBA00023136"/>
    </source>
</evidence>
<name>A0A264W1Q9_9BACL</name>
<evidence type="ECO:0000256" key="7">
    <source>
        <dbReference type="ARBA" id="ARBA00022989"/>
    </source>
</evidence>
<comment type="caution">
    <text evidence="11">The sequence shown here is derived from an EMBL/GenBank/DDBJ whole genome shotgun (WGS) entry which is preliminary data.</text>
</comment>
<keyword evidence="5 10" id="KW-0812">Transmembrane</keyword>
<keyword evidence="2" id="KW-0813">Transport</keyword>
<feature type="transmembrane region" description="Helical" evidence="10">
    <location>
        <begin position="346"/>
        <end position="367"/>
    </location>
</feature>
<keyword evidence="6" id="KW-0630">Potassium</keyword>
<evidence type="ECO:0000256" key="10">
    <source>
        <dbReference type="SAM" id="Phobius"/>
    </source>
</evidence>
<feature type="transmembrane region" description="Helical" evidence="10">
    <location>
        <begin position="16"/>
        <end position="39"/>
    </location>
</feature>
<keyword evidence="4" id="KW-0633">Potassium transport</keyword>
<evidence type="ECO:0000256" key="8">
    <source>
        <dbReference type="ARBA" id="ARBA00023065"/>
    </source>
</evidence>
<evidence type="ECO:0000256" key="4">
    <source>
        <dbReference type="ARBA" id="ARBA00022538"/>
    </source>
</evidence>
<evidence type="ECO:0000313" key="11">
    <source>
        <dbReference type="EMBL" id="OZS77501.1"/>
    </source>
</evidence>
<keyword evidence="9 10" id="KW-0472">Membrane</keyword>
<feature type="transmembrane region" description="Helical" evidence="10">
    <location>
        <begin position="132"/>
        <end position="151"/>
    </location>
</feature>